<dbReference type="PANTHER" id="PTHR19303:SF73">
    <property type="entry name" value="PROTEIN PDC2"/>
    <property type="match status" value="1"/>
</dbReference>
<sequence>MHGKKQDKTCITLHFIVNATGTESYPIMFIGHYAKPRCFGKIGPNKRGFYYHNNKTAWQTSELYEECIKALDLHFGREGRKVILWSDNFSGHDITYEPKNICLERFEPNLTLFIQPLDQGIIRAFKAYFRKLFCLRAVECDEAGERDVYAIDMLEALRMATKAWSMITEKTIVNCWRKAGIIATRTEQDMCQRDEELELRAWRILRDFARKKAEGWLQELYEGDFRVEYDVSKWEVMINRITELEPDDEVSEQHILEIINTHLVPIPTSSNSQPNPPSHNTDLDEVEADLLKIVEDLKTQKRIFGQLPTINELVDPLEEKGDGNDEFRFGDNAEEQIVERVKYKEAVRRGR</sequence>
<gene>
    <name evidence="2" type="ORF">D9758_015652</name>
</gene>
<reference evidence="2 3" key="1">
    <citation type="journal article" date="2020" name="ISME J.">
        <title>Uncovering the hidden diversity of litter-decomposition mechanisms in mushroom-forming fungi.</title>
        <authorList>
            <person name="Floudas D."/>
            <person name="Bentzer J."/>
            <person name="Ahren D."/>
            <person name="Johansson T."/>
            <person name="Persson P."/>
            <person name="Tunlid A."/>
        </authorList>
    </citation>
    <scope>NUCLEOTIDE SEQUENCE [LARGE SCALE GENOMIC DNA]</scope>
    <source>
        <strain evidence="2 3">CBS 291.85</strain>
    </source>
</reference>
<feature type="domain" description="DDE-1" evidence="1">
    <location>
        <begin position="11"/>
        <end position="176"/>
    </location>
</feature>
<keyword evidence="3" id="KW-1185">Reference proteome</keyword>
<evidence type="ECO:0000313" key="2">
    <source>
        <dbReference type="EMBL" id="KAF5343497.1"/>
    </source>
</evidence>
<dbReference type="GO" id="GO:0003677">
    <property type="term" value="F:DNA binding"/>
    <property type="evidence" value="ECO:0007669"/>
    <property type="project" value="TreeGrafter"/>
</dbReference>
<protein>
    <recommendedName>
        <fullName evidence="1">DDE-1 domain-containing protein</fullName>
    </recommendedName>
</protein>
<dbReference type="EMBL" id="JAACJM010000139">
    <property type="protein sequence ID" value="KAF5343497.1"/>
    <property type="molecule type" value="Genomic_DNA"/>
</dbReference>
<dbReference type="OrthoDB" id="162969at2759"/>
<dbReference type="PANTHER" id="PTHR19303">
    <property type="entry name" value="TRANSPOSON"/>
    <property type="match status" value="1"/>
</dbReference>
<dbReference type="Pfam" id="PF03184">
    <property type="entry name" value="DDE_1"/>
    <property type="match status" value="1"/>
</dbReference>
<comment type="caution">
    <text evidence="2">The sequence shown here is derived from an EMBL/GenBank/DDBJ whole genome shotgun (WGS) entry which is preliminary data.</text>
</comment>
<name>A0A8H5FNZ1_9AGAR</name>
<dbReference type="Proteomes" id="UP000559256">
    <property type="component" value="Unassembled WGS sequence"/>
</dbReference>
<organism evidence="2 3">
    <name type="scientific">Tetrapyrgos nigripes</name>
    <dbReference type="NCBI Taxonomy" id="182062"/>
    <lineage>
        <taxon>Eukaryota</taxon>
        <taxon>Fungi</taxon>
        <taxon>Dikarya</taxon>
        <taxon>Basidiomycota</taxon>
        <taxon>Agaricomycotina</taxon>
        <taxon>Agaricomycetes</taxon>
        <taxon>Agaricomycetidae</taxon>
        <taxon>Agaricales</taxon>
        <taxon>Marasmiineae</taxon>
        <taxon>Marasmiaceae</taxon>
        <taxon>Tetrapyrgos</taxon>
    </lineage>
</organism>
<evidence type="ECO:0000313" key="3">
    <source>
        <dbReference type="Proteomes" id="UP000559256"/>
    </source>
</evidence>
<dbReference type="InterPro" id="IPR004875">
    <property type="entry name" value="DDE_SF_endonuclease_dom"/>
</dbReference>
<dbReference type="GO" id="GO:0005634">
    <property type="term" value="C:nucleus"/>
    <property type="evidence" value="ECO:0007669"/>
    <property type="project" value="TreeGrafter"/>
</dbReference>
<accession>A0A8H5FNZ1</accession>
<dbReference type="AlphaFoldDB" id="A0A8H5FNZ1"/>
<proteinExistence type="predicted"/>
<evidence type="ECO:0000259" key="1">
    <source>
        <dbReference type="Pfam" id="PF03184"/>
    </source>
</evidence>
<dbReference type="InterPro" id="IPR050863">
    <property type="entry name" value="CenT-Element_Derived"/>
</dbReference>